<feature type="domain" description="UDP-N-acetylglucosamine 2-epimerase" evidence="1">
    <location>
        <begin position="24"/>
        <end position="371"/>
    </location>
</feature>
<keyword evidence="2" id="KW-0378">Hydrolase</keyword>
<protein>
    <submittedName>
        <fullName evidence="2">UDP-N-acetylglucosamine 2-epimerase (Non-hydrolyzing)/GDP/UDP-N,N'-diacetylbacillosamine 2-epimerase (Hydrolyzing)</fullName>
        <ecNumber evidence="2">3.2.1.184</ecNumber>
        <ecNumber evidence="2">5.1.3.14</ecNumber>
    </submittedName>
</protein>
<dbReference type="EC" id="5.1.3.14" evidence="2"/>
<evidence type="ECO:0000259" key="1">
    <source>
        <dbReference type="Pfam" id="PF02350"/>
    </source>
</evidence>
<name>A0A9X2Q5Y6_9BACT</name>
<dbReference type="EMBL" id="JANUAU010000003">
    <property type="protein sequence ID" value="MCS3677346.1"/>
    <property type="molecule type" value="Genomic_DNA"/>
</dbReference>
<dbReference type="NCBIfam" id="TIGR03568">
    <property type="entry name" value="NeuC_NnaA"/>
    <property type="match status" value="1"/>
</dbReference>
<dbReference type="EC" id="3.2.1.184" evidence="2"/>
<reference evidence="2" key="1">
    <citation type="submission" date="2022-08" db="EMBL/GenBank/DDBJ databases">
        <title>Genomic Encyclopedia of Type Strains, Phase V (KMG-V): Genome sequencing to study the core and pangenomes of soil and plant-associated prokaryotes.</title>
        <authorList>
            <person name="Whitman W."/>
        </authorList>
    </citation>
    <scope>NUCLEOTIDE SEQUENCE</scope>
    <source>
        <strain evidence="2">0</strain>
    </source>
</reference>
<accession>A0A9X2Q5Y6</accession>
<evidence type="ECO:0000313" key="3">
    <source>
        <dbReference type="Proteomes" id="UP001155027"/>
    </source>
</evidence>
<keyword evidence="2" id="KW-0326">Glycosidase</keyword>
<dbReference type="InterPro" id="IPR003331">
    <property type="entry name" value="UDP_GlcNAc_Epimerase_2_dom"/>
</dbReference>
<dbReference type="RefSeq" id="WP_259079823.1">
    <property type="nucleotide sequence ID" value="NZ_JANUAU010000003.1"/>
</dbReference>
<dbReference type="InterPro" id="IPR029767">
    <property type="entry name" value="WecB-like"/>
</dbReference>
<dbReference type="GO" id="GO:0102388">
    <property type="term" value="F:UDP-N,N'-diacetylbacillosamine 2-epimerase activity"/>
    <property type="evidence" value="ECO:0007669"/>
    <property type="project" value="UniProtKB-EC"/>
</dbReference>
<dbReference type="InterPro" id="IPR020004">
    <property type="entry name" value="UDP-GlcNAc_Epase"/>
</dbReference>
<dbReference type="PANTHER" id="PTHR43174:SF3">
    <property type="entry name" value="UDP-N-ACETYLGLUCOSAMINE 2-EPIMERASE"/>
    <property type="match status" value="1"/>
</dbReference>
<dbReference type="Proteomes" id="UP001155027">
    <property type="component" value="Unassembled WGS sequence"/>
</dbReference>
<organism evidence="2 3">
    <name type="scientific">Salinibacter ruber</name>
    <dbReference type="NCBI Taxonomy" id="146919"/>
    <lineage>
        <taxon>Bacteria</taxon>
        <taxon>Pseudomonadati</taxon>
        <taxon>Rhodothermota</taxon>
        <taxon>Rhodothermia</taxon>
        <taxon>Rhodothermales</taxon>
        <taxon>Salinibacteraceae</taxon>
        <taxon>Salinibacter</taxon>
    </lineage>
</organism>
<dbReference type="Pfam" id="PF02350">
    <property type="entry name" value="Epimerase_2"/>
    <property type="match status" value="1"/>
</dbReference>
<evidence type="ECO:0000313" key="2">
    <source>
        <dbReference type="EMBL" id="MCS3677346.1"/>
    </source>
</evidence>
<comment type="caution">
    <text evidence="2">The sequence shown here is derived from an EMBL/GenBank/DDBJ whole genome shotgun (WGS) entry which is preliminary data.</text>
</comment>
<sequence>MATRRVCIVTGTRAEYGLLYWLMREVQEDSDLDLQVVATGMHLSPEFGLTYREIEKDGFEIDEKVEMLTSSDTPVGIAKSMGLGTIGFADALHRLEPDVLVLLGDRYEVLAVAQAAMVARIPIAHIHGGEVTEGAVDDSIRHAVTKMAHVHFVATAPFKKRVIQLGERPGRVFNVGAPGLDYLRHLDLMDRDELESSLDFELGGPTFLITYHPATLQTRPPEESIDELLKALDQFPEARLIFTKANADADGRTINQRIERYVNEESHRAQLYSSLGQKRYLSALHHVDLVLGNSSSGLTEAPAVPVPTVNLGARQDGRPRAESVIDCREQADEIVESIRSALSDSFRERLENVTSPYGDGRATPRICRHLKEITLEGLTTKSFYDLNVGEPSAASEQEQCK</sequence>
<dbReference type="AlphaFoldDB" id="A0A9X2Q5Y6"/>
<dbReference type="GO" id="GO:0006047">
    <property type="term" value="P:UDP-N-acetylglucosamine metabolic process"/>
    <property type="evidence" value="ECO:0007669"/>
    <property type="project" value="InterPro"/>
</dbReference>
<proteinExistence type="predicted"/>
<gene>
    <name evidence="2" type="ORF">GGP71_001262</name>
</gene>
<dbReference type="GO" id="GO:0008761">
    <property type="term" value="F:UDP-N-acetylglucosamine 2-epimerase activity"/>
    <property type="evidence" value="ECO:0007669"/>
    <property type="project" value="UniProtKB-EC"/>
</dbReference>
<dbReference type="SUPFAM" id="SSF53756">
    <property type="entry name" value="UDP-Glycosyltransferase/glycogen phosphorylase"/>
    <property type="match status" value="1"/>
</dbReference>
<dbReference type="Gene3D" id="3.40.50.2000">
    <property type="entry name" value="Glycogen Phosphorylase B"/>
    <property type="match status" value="2"/>
</dbReference>
<dbReference type="PANTHER" id="PTHR43174">
    <property type="entry name" value="UDP-N-ACETYLGLUCOSAMINE 2-EPIMERASE"/>
    <property type="match status" value="1"/>
</dbReference>
<keyword evidence="2" id="KW-0413">Isomerase</keyword>
<dbReference type="CDD" id="cd03786">
    <property type="entry name" value="GTB_UDP-GlcNAc_2-Epimerase"/>
    <property type="match status" value="1"/>
</dbReference>